<dbReference type="SUPFAM" id="SSF51735">
    <property type="entry name" value="NAD(P)-binding Rossmann-fold domains"/>
    <property type="match status" value="1"/>
</dbReference>
<keyword evidence="1" id="KW-0472">Membrane</keyword>
<dbReference type="EMBL" id="NPHW01003321">
    <property type="protein sequence ID" value="OXV09801.1"/>
    <property type="molecule type" value="Genomic_DNA"/>
</dbReference>
<dbReference type="AlphaFoldDB" id="A0A232M067"/>
<dbReference type="Gene3D" id="3.40.50.20">
    <property type="match status" value="1"/>
</dbReference>
<dbReference type="InterPro" id="IPR036291">
    <property type="entry name" value="NAD(P)-bd_dom_sf"/>
</dbReference>
<dbReference type="OrthoDB" id="186626at2759"/>
<keyword evidence="1" id="KW-0812">Transmembrane</keyword>
<dbReference type="Proteomes" id="UP000243515">
    <property type="component" value="Unassembled WGS sequence"/>
</dbReference>
<proteinExistence type="predicted"/>
<evidence type="ECO:0008006" key="4">
    <source>
        <dbReference type="Google" id="ProtNLM"/>
    </source>
</evidence>
<organism evidence="2 3">
    <name type="scientific">Elaphomyces granulatus</name>
    <dbReference type="NCBI Taxonomy" id="519963"/>
    <lineage>
        <taxon>Eukaryota</taxon>
        <taxon>Fungi</taxon>
        <taxon>Dikarya</taxon>
        <taxon>Ascomycota</taxon>
        <taxon>Pezizomycotina</taxon>
        <taxon>Eurotiomycetes</taxon>
        <taxon>Eurotiomycetidae</taxon>
        <taxon>Eurotiales</taxon>
        <taxon>Elaphomycetaceae</taxon>
        <taxon>Elaphomyces</taxon>
    </lineage>
</organism>
<name>A0A232M067_9EURO</name>
<sequence length="513" mass="58156">MATCRTTPAFLKTPSPPTIALVSFCSRASLLDLVCGVLYHLVLPVVLLPLDTTILASFYIGAHLPLFRRNKAKLQRQVNLRDAHLDRKTVLITGLRTPRGLTLARQFHDAGHRVIGADVGHFPVRSSGSMSNALHHFYQISKLHYVATLLDIINREKVEIWIPCSNVTSALEDSMAKETIESRTACKCVHFDADLGAHFSQRELFLRYVLDKGLPIAEQHHVCSRDSVHKILHRSPLKRFLMRKLRPAADGKANESLLLPKRTLSQTYSDVSEVRICDDEPWVLEQQGRVGEYWSDLLLIHGQLKAFRVHPIQTTSLGWNGSRLDEGLYMAMCALMEKFAERGGLRLTGHLSVKLLVDEEFSAHSVRYVIYIADCVQGTAAAHSLLKDPPEEFYQGYLAVLSPEINGSCHASVQVPTLTSTVDMEWLPTGPPRYFTILDFLNFFLVNQRQRRYASRVADLATTQPAHLCLWSDPWFSRLDPLPWWWQAHVYGPLNDLMRSLDWKMETTIKMIA</sequence>
<evidence type="ECO:0000256" key="1">
    <source>
        <dbReference type="SAM" id="Phobius"/>
    </source>
</evidence>
<evidence type="ECO:0000313" key="2">
    <source>
        <dbReference type="EMBL" id="OXV09801.1"/>
    </source>
</evidence>
<reference evidence="2 3" key="1">
    <citation type="journal article" date="2015" name="Environ. Microbiol.">
        <title>Metagenome sequence of Elaphomyces granulatus from sporocarp tissue reveals Ascomycota ectomycorrhizal fingerprints of genome expansion and a Proteobacteria-rich microbiome.</title>
        <authorList>
            <person name="Quandt C.A."/>
            <person name="Kohler A."/>
            <person name="Hesse C.N."/>
            <person name="Sharpton T.J."/>
            <person name="Martin F."/>
            <person name="Spatafora J.W."/>
        </authorList>
    </citation>
    <scope>NUCLEOTIDE SEQUENCE [LARGE SCALE GENOMIC DNA]</scope>
    <source>
        <strain evidence="2 3">OSC145934</strain>
    </source>
</reference>
<gene>
    <name evidence="2" type="ORF">Egran_02436</name>
</gene>
<protein>
    <recommendedName>
        <fullName evidence="4">ATP-grasp domain-containing protein</fullName>
    </recommendedName>
</protein>
<feature type="transmembrane region" description="Helical" evidence="1">
    <location>
        <begin position="37"/>
        <end position="61"/>
    </location>
</feature>
<keyword evidence="3" id="KW-1185">Reference proteome</keyword>
<keyword evidence="1" id="KW-1133">Transmembrane helix</keyword>
<comment type="caution">
    <text evidence="2">The sequence shown here is derived from an EMBL/GenBank/DDBJ whole genome shotgun (WGS) entry which is preliminary data.</text>
</comment>
<evidence type="ECO:0000313" key="3">
    <source>
        <dbReference type="Proteomes" id="UP000243515"/>
    </source>
</evidence>
<accession>A0A232M067</accession>